<protein>
    <submittedName>
        <fullName evidence="5">Aspartic protease</fullName>
    </submittedName>
</protein>
<dbReference type="STRING" id="1423351.A0A074RKC4"/>
<dbReference type="CDD" id="cd05471">
    <property type="entry name" value="pepsin_like"/>
    <property type="match status" value="1"/>
</dbReference>
<dbReference type="GO" id="GO:0006508">
    <property type="term" value="P:proteolysis"/>
    <property type="evidence" value="ECO:0007669"/>
    <property type="project" value="UniProtKB-KW"/>
</dbReference>
<feature type="disulfide bond" evidence="2">
    <location>
        <begin position="106"/>
        <end position="111"/>
    </location>
</feature>
<feature type="domain" description="Peptidase A1" evidence="4">
    <location>
        <begin position="75"/>
        <end position="382"/>
    </location>
</feature>
<dbReference type="EMBL" id="AZST01001492">
    <property type="protein sequence ID" value="KEP45795.1"/>
    <property type="molecule type" value="Genomic_DNA"/>
</dbReference>
<dbReference type="PANTHER" id="PTHR47966:SF51">
    <property type="entry name" value="BETA-SITE APP-CLEAVING ENZYME, ISOFORM A-RELATED"/>
    <property type="match status" value="1"/>
</dbReference>
<reference evidence="5 6" key="1">
    <citation type="submission" date="2013-12" db="EMBL/GenBank/DDBJ databases">
        <authorList>
            <person name="Cubeta M."/>
            <person name="Pakala S."/>
            <person name="Fedorova N."/>
            <person name="Thomas E."/>
            <person name="Dean R."/>
            <person name="Jabaji S."/>
            <person name="Neate S."/>
            <person name="Toda T."/>
            <person name="Tavantzis S."/>
            <person name="Vilgalys R."/>
            <person name="Bharathan N."/>
            <person name="Pakala S."/>
            <person name="Losada L.S."/>
            <person name="Zafar N."/>
            <person name="Nierman W."/>
        </authorList>
    </citation>
    <scope>NUCLEOTIDE SEQUENCE [LARGE SCALE GENOMIC DNA]</scope>
    <source>
        <strain evidence="5 6">123E</strain>
    </source>
</reference>
<accession>A0A074RKC4</accession>
<feature type="signal peptide" evidence="3">
    <location>
        <begin position="1"/>
        <end position="18"/>
    </location>
</feature>
<keyword evidence="6" id="KW-1185">Reference proteome</keyword>
<evidence type="ECO:0000256" key="3">
    <source>
        <dbReference type="SAM" id="SignalP"/>
    </source>
</evidence>
<dbReference type="PROSITE" id="PS51767">
    <property type="entry name" value="PEPTIDASE_A1"/>
    <property type="match status" value="1"/>
</dbReference>
<dbReference type="InterPro" id="IPR021109">
    <property type="entry name" value="Peptidase_aspartic_dom_sf"/>
</dbReference>
<dbReference type="PRINTS" id="PR00792">
    <property type="entry name" value="PEPSIN"/>
</dbReference>
<dbReference type="SUPFAM" id="SSF50630">
    <property type="entry name" value="Acid proteases"/>
    <property type="match status" value="1"/>
</dbReference>
<gene>
    <name evidence="5" type="ORF">V565_240890</name>
</gene>
<name>A0A074RKC4_9AGAM</name>
<evidence type="ECO:0000313" key="6">
    <source>
        <dbReference type="Proteomes" id="UP000027456"/>
    </source>
</evidence>
<dbReference type="InterPro" id="IPR034164">
    <property type="entry name" value="Pepsin-like_dom"/>
</dbReference>
<keyword evidence="2" id="KW-1015">Disulfide bond</keyword>
<evidence type="ECO:0000256" key="1">
    <source>
        <dbReference type="ARBA" id="ARBA00007447"/>
    </source>
</evidence>
<sequence length="385" mass="41976">MLYLITLSVLVATNSIFGASLNAQGVSIPLYERQAYWDAGKHSAKVKKLRSSSSSVDMFKRHIAHLDGKLDGMVWVGQIEIGTSPQKFEVAFNTGSADTWVYSSTCKGQACSSRKKYDALNWKTTKPQPGELTTHYLNGGAISGLAYADTITVAGLKAENQVFFLVDAVIMKDFGIDGLLGLGLGSRSQLNAPNIINTLFSQQKITKHIFSMQLSSTLGSELFIGGANPLKYTGIITYVPILSQAEWIVKGTASVNGEKVFTGGMVIDSGTMLIHGPEDSVKKWWSEVPGSAPCPEADCKGTGFYMFSCLVPLTVSFWFNGREFVVSAGNFIIRKLYGNQMCVGAIRINESLKKEWILGSQFMKNVYTIFDASEARLRVGFATLT</sequence>
<dbReference type="Pfam" id="PF00026">
    <property type="entry name" value="Asp"/>
    <property type="match status" value="1"/>
</dbReference>
<dbReference type="GO" id="GO:0004190">
    <property type="term" value="F:aspartic-type endopeptidase activity"/>
    <property type="evidence" value="ECO:0007669"/>
    <property type="project" value="InterPro"/>
</dbReference>
<dbReference type="Proteomes" id="UP000027456">
    <property type="component" value="Unassembled WGS sequence"/>
</dbReference>
<proteinExistence type="inferred from homology"/>
<dbReference type="PANTHER" id="PTHR47966">
    <property type="entry name" value="BETA-SITE APP-CLEAVING ENZYME, ISOFORM A-RELATED"/>
    <property type="match status" value="1"/>
</dbReference>
<dbReference type="InterPro" id="IPR033121">
    <property type="entry name" value="PEPTIDASE_A1"/>
</dbReference>
<keyword evidence="5" id="KW-0378">Hydrolase</keyword>
<organism evidence="5 6">
    <name type="scientific">Rhizoctonia solani 123E</name>
    <dbReference type="NCBI Taxonomy" id="1423351"/>
    <lineage>
        <taxon>Eukaryota</taxon>
        <taxon>Fungi</taxon>
        <taxon>Dikarya</taxon>
        <taxon>Basidiomycota</taxon>
        <taxon>Agaricomycotina</taxon>
        <taxon>Agaricomycetes</taxon>
        <taxon>Cantharellales</taxon>
        <taxon>Ceratobasidiaceae</taxon>
        <taxon>Rhizoctonia</taxon>
    </lineage>
</organism>
<comment type="caution">
    <text evidence="5">The sequence shown here is derived from an EMBL/GenBank/DDBJ whole genome shotgun (WGS) entry which is preliminary data.</text>
</comment>
<evidence type="ECO:0000313" key="5">
    <source>
        <dbReference type="EMBL" id="KEP45795.1"/>
    </source>
</evidence>
<dbReference type="Gene3D" id="2.40.70.10">
    <property type="entry name" value="Acid Proteases"/>
    <property type="match status" value="2"/>
</dbReference>
<keyword evidence="5" id="KW-0645">Protease</keyword>
<dbReference type="OrthoDB" id="15189at2759"/>
<comment type="similarity">
    <text evidence="1">Belongs to the peptidase A1 family.</text>
</comment>
<dbReference type="AlphaFoldDB" id="A0A074RKC4"/>
<evidence type="ECO:0000256" key="2">
    <source>
        <dbReference type="PIRSR" id="PIRSR601461-2"/>
    </source>
</evidence>
<keyword evidence="3" id="KW-0732">Signal</keyword>
<evidence type="ECO:0000259" key="4">
    <source>
        <dbReference type="PROSITE" id="PS51767"/>
    </source>
</evidence>
<dbReference type="HOGENOM" id="CLU_013253_1_0_1"/>
<feature type="chain" id="PRO_5001699446" evidence="3">
    <location>
        <begin position="19"/>
        <end position="385"/>
    </location>
</feature>
<dbReference type="InterPro" id="IPR001461">
    <property type="entry name" value="Aspartic_peptidase_A1"/>
</dbReference>